<dbReference type="PROSITE" id="PS50067">
    <property type="entry name" value="KINESIN_MOTOR_2"/>
    <property type="match status" value="1"/>
</dbReference>
<dbReference type="SUPFAM" id="SSF52540">
    <property type="entry name" value="P-loop containing nucleoside triphosphate hydrolases"/>
    <property type="match status" value="1"/>
</dbReference>
<dbReference type="Pfam" id="PF15908">
    <property type="entry name" value="HMMR_C"/>
    <property type="match status" value="1"/>
</dbReference>
<evidence type="ECO:0000313" key="15">
    <source>
        <dbReference type="RefSeq" id="XP_006824742.1"/>
    </source>
</evidence>
<dbReference type="Pfam" id="PF00225">
    <property type="entry name" value="Kinesin"/>
    <property type="match status" value="1"/>
</dbReference>
<keyword evidence="2" id="KW-0963">Cytoplasm</keyword>
<proteinExistence type="inferred from homology"/>
<dbReference type="RefSeq" id="XP_006824742.1">
    <property type="nucleotide sequence ID" value="XM_006824679.1"/>
</dbReference>
<gene>
    <name evidence="15" type="primary">LOC100377546</name>
</gene>
<dbReference type="Proteomes" id="UP000694865">
    <property type="component" value="Unplaced"/>
</dbReference>
<dbReference type="InterPro" id="IPR044986">
    <property type="entry name" value="KIF15/KIN-12"/>
</dbReference>
<evidence type="ECO:0000256" key="4">
    <source>
        <dbReference type="ARBA" id="ARBA00022741"/>
    </source>
</evidence>
<feature type="coiled-coil region" evidence="11">
    <location>
        <begin position="777"/>
        <end position="933"/>
    </location>
</feature>
<dbReference type="PROSITE" id="PS00411">
    <property type="entry name" value="KINESIN_MOTOR_1"/>
    <property type="match status" value="1"/>
</dbReference>
<protein>
    <submittedName>
        <fullName evidence="15">Kinesin-like protein KIF15-like</fullName>
    </submittedName>
</protein>
<dbReference type="InterPro" id="IPR027417">
    <property type="entry name" value="P-loop_NTPase"/>
</dbReference>
<evidence type="ECO:0000256" key="6">
    <source>
        <dbReference type="ARBA" id="ARBA00023054"/>
    </source>
</evidence>
<keyword evidence="3" id="KW-0493">Microtubule</keyword>
<evidence type="ECO:0000256" key="9">
    <source>
        <dbReference type="ARBA" id="ARBA00034488"/>
    </source>
</evidence>
<dbReference type="GeneID" id="100377546"/>
<comment type="subcellular location">
    <subcellularLocation>
        <location evidence="1">Cytoplasm</location>
        <location evidence="1">Cytoskeleton</location>
        <location evidence="1">Spindle</location>
    </subcellularLocation>
</comment>
<accession>A0ABM0MXK1</accession>
<keyword evidence="6 11" id="KW-0175">Coiled coil</keyword>
<feature type="coiled-coil region" evidence="11">
    <location>
        <begin position="561"/>
        <end position="748"/>
    </location>
</feature>
<feature type="compositionally biased region" description="Basic and acidic residues" evidence="12">
    <location>
        <begin position="1160"/>
        <end position="1173"/>
    </location>
</feature>
<evidence type="ECO:0000256" key="3">
    <source>
        <dbReference type="ARBA" id="ARBA00022701"/>
    </source>
</evidence>
<comment type="caution">
    <text evidence="10">Lacks conserved residue(s) required for the propagation of feature annotation.</text>
</comment>
<feature type="domain" description="Kinesin motor" evidence="13">
    <location>
        <begin position="1"/>
        <end position="115"/>
    </location>
</feature>
<feature type="region of interest" description="Disordered" evidence="12">
    <location>
        <begin position="439"/>
        <end position="460"/>
    </location>
</feature>
<evidence type="ECO:0000256" key="10">
    <source>
        <dbReference type="PROSITE-ProRule" id="PRU00283"/>
    </source>
</evidence>
<feature type="coiled-coil region" evidence="11">
    <location>
        <begin position="240"/>
        <end position="287"/>
    </location>
</feature>
<name>A0ABM0MXK1_SACKO</name>
<dbReference type="InterPro" id="IPR031794">
    <property type="entry name" value="HMMR_C"/>
</dbReference>
<keyword evidence="8" id="KW-0206">Cytoskeleton</keyword>
<comment type="similarity">
    <text evidence="9">Belongs to the TRAFAC class myosin-kinesin ATPase superfamily. Kinesin family. KIN-12 subfamily.</text>
</comment>
<reference evidence="15" key="1">
    <citation type="submission" date="2025-08" db="UniProtKB">
        <authorList>
            <consortium name="RefSeq"/>
        </authorList>
    </citation>
    <scope>IDENTIFICATION</scope>
    <source>
        <tissue evidence="15">Testes</tissue>
    </source>
</reference>
<evidence type="ECO:0000256" key="11">
    <source>
        <dbReference type="SAM" id="Coils"/>
    </source>
</evidence>
<feature type="coiled-coil region" evidence="11">
    <location>
        <begin position="473"/>
        <end position="507"/>
    </location>
</feature>
<feature type="coiled-coil region" evidence="11">
    <location>
        <begin position="1046"/>
        <end position="1159"/>
    </location>
</feature>
<feature type="coiled-coil region" evidence="11">
    <location>
        <begin position="341"/>
        <end position="393"/>
    </location>
</feature>
<evidence type="ECO:0000256" key="12">
    <source>
        <dbReference type="SAM" id="MobiDB-lite"/>
    </source>
</evidence>
<evidence type="ECO:0000313" key="14">
    <source>
        <dbReference type="Proteomes" id="UP000694865"/>
    </source>
</evidence>
<evidence type="ECO:0000256" key="8">
    <source>
        <dbReference type="ARBA" id="ARBA00023212"/>
    </source>
</evidence>
<evidence type="ECO:0000256" key="7">
    <source>
        <dbReference type="ARBA" id="ARBA00023175"/>
    </source>
</evidence>
<dbReference type="Gene3D" id="3.40.850.10">
    <property type="entry name" value="Kinesin motor domain"/>
    <property type="match status" value="1"/>
</dbReference>
<dbReference type="SMART" id="SM00129">
    <property type="entry name" value="KISc"/>
    <property type="match status" value="1"/>
</dbReference>
<dbReference type="InterPro" id="IPR036961">
    <property type="entry name" value="Kinesin_motor_dom_sf"/>
</dbReference>
<keyword evidence="5" id="KW-0067">ATP-binding</keyword>
<dbReference type="PANTHER" id="PTHR37739:SF8">
    <property type="entry name" value="KINESIN-LIKE PROTEIN KIN-12D"/>
    <property type="match status" value="1"/>
</dbReference>
<organism evidence="14 15">
    <name type="scientific">Saccoglossus kowalevskii</name>
    <name type="common">Acorn worm</name>
    <dbReference type="NCBI Taxonomy" id="10224"/>
    <lineage>
        <taxon>Eukaryota</taxon>
        <taxon>Metazoa</taxon>
        <taxon>Hemichordata</taxon>
        <taxon>Enteropneusta</taxon>
        <taxon>Harrimaniidae</taxon>
        <taxon>Saccoglossus</taxon>
    </lineage>
</organism>
<evidence type="ECO:0000256" key="1">
    <source>
        <dbReference type="ARBA" id="ARBA00004186"/>
    </source>
</evidence>
<feature type="region of interest" description="Disordered" evidence="12">
    <location>
        <begin position="1160"/>
        <end position="1188"/>
    </location>
</feature>
<evidence type="ECO:0000256" key="2">
    <source>
        <dbReference type="ARBA" id="ARBA00022490"/>
    </source>
</evidence>
<dbReference type="InterPro" id="IPR001752">
    <property type="entry name" value="Kinesin_motor_dom"/>
</dbReference>
<evidence type="ECO:0000259" key="13">
    <source>
        <dbReference type="PROSITE" id="PS50067"/>
    </source>
</evidence>
<keyword evidence="4" id="KW-0547">Nucleotide-binding</keyword>
<keyword evidence="7" id="KW-0505">Motor protein</keyword>
<dbReference type="PRINTS" id="PR00380">
    <property type="entry name" value="KINESINHEAVY"/>
</dbReference>
<feature type="coiled-coil region" evidence="11">
    <location>
        <begin position="990"/>
        <end position="1017"/>
    </location>
</feature>
<dbReference type="InterPro" id="IPR019821">
    <property type="entry name" value="Kinesin_motor_CS"/>
</dbReference>
<evidence type="ECO:0000256" key="5">
    <source>
        <dbReference type="ARBA" id="ARBA00022840"/>
    </source>
</evidence>
<sequence>MKAGVANIKTSQLHLVDLAGSERQKDSKAEGMRLKEAGSINRSLSALGNVIMALVDIAHGKTRHVPYRDSKLSFLLRDSLGGNSKTYIIACVHPGIGCFGETLSTLHFARRAKMIKNKARVNEDTHGNVTHLQAEIKRLKDELYKFQSGALVPMQSALSPSAHAGHGRLERQWKKQFLDAMYLREKLDTERQTLMQRVARLEDYCDKKEKFLQSSKMIIKFREHTILQLERVQKKDLAIEDSSDLIIKNLKNEIKELNEKIEHHPGITKYAMENQNLRAEIKRLQQLESISNISQYEQDRVQQLEQCYKQLVSENEVADRPGSVTPNTTPQPGDKVSLATLERCKMQIKNLQAALETTKQGFAEQEELARQKRIDMEAENTSLKKTVSELENVVAAMQVKNKMEMDHINNIHAETIKTITTPKRAGNRSRLVMVGMKSESGLESPLCTNTSNGDVEENPDAEEEGIDDIAMPEEMEQQKCEALADEIKRLEDKCSNLLEQLHQEQASNVKIKQDNCKLELQHQQFSEMLSTNRNNWSSKEHDLNQNISTLTAQLEILNGDHDILQSEVEDLRILLNSADRQIEEEKQIKQAVQLEHNEEKACLREKVLRIESEMFELQKQIDDLREERDVCQNQYQTSEMEKQLQGKQLEDLTTQLDKEKEQVKQLESHMQLLLEKLETEVEKCVALKAQLKQEDKEKELLKALDDNQSLKSQNVDLASQCQQLRENLSKLQSEKDALNLTVSSLVKRAVSDKEAISSLTTTIQDLRCTVTDRDNNIATLSSELNDAISQCESLQQTNEEITTLTKKLEEEIHKKNELFMTQAAKHDVEIELMKDELEESMDQCQSLTAELDKQTTLLQLTHGEKEVLATNITELNLKIKEMEEEKNKLVVDFEEKIKDAEANNSTIVVETQNDDLLKTIDDQRNEITHLKLAQNQMAKIFEDFEHGRVEKNEEIRNLKHQLTEFDYIKAENEMLSTKHQTLGCEFEYYKDKVEEREARMKQQLDSAKIELERSNAAYYSANEIRDETIESKLRLEAEIAKMSVNMEILLDSNKEISEELERIQQLEITHFQEKENYRSQLEETMEEKTKLMKDIKKIEEKNEELAAQNAKLIGHQNLKQKIQYHLQIKKENNQLREQMAQIKAAHARTVKELEQYKKNVDGQSFEKSRKHDTNCSGLKENLDPSNQN</sequence>
<keyword evidence="14" id="KW-1185">Reference proteome</keyword>
<dbReference type="PANTHER" id="PTHR37739">
    <property type="entry name" value="KINESIN-LIKE PROTEIN KIN-12D"/>
    <property type="match status" value="1"/>
</dbReference>